<reference evidence="2" key="1">
    <citation type="journal article" date="2010" name="Science">
        <title>Signatures of adaptation to obligate biotrophy in the Hyaloperonospora arabidopsidis genome.</title>
        <authorList>
            <person name="Baxter L."/>
            <person name="Tripathy S."/>
            <person name="Ishaque N."/>
            <person name="Boot N."/>
            <person name="Cabral A."/>
            <person name="Kemen E."/>
            <person name="Thines M."/>
            <person name="Ah-Fong A."/>
            <person name="Anderson R."/>
            <person name="Badejoko W."/>
            <person name="Bittner-Eddy P."/>
            <person name="Boore J.L."/>
            <person name="Chibucos M.C."/>
            <person name="Coates M."/>
            <person name="Dehal P."/>
            <person name="Delehaunty K."/>
            <person name="Dong S."/>
            <person name="Downton P."/>
            <person name="Dumas B."/>
            <person name="Fabro G."/>
            <person name="Fronick C."/>
            <person name="Fuerstenberg S.I."/>
            <person name="Fulton L."/>
            <person name="Gaulin E."/>
            <person name="Govers F."/>
            <person name="Hughes L."/>
            <person name="Humphray S."/>
            <person name="Jiang R.H."/>
            <person name="Judelson H."/>
            <person name="Kamoun S."/>
            <person name="Kyung K."/>
            <person name="Meijer H."/>
            <person name="Minx P."/>
            <person name="Morris P."/>
            <person name="Nelson J."/>
            <person name="Phuntumart V."/>
            <person name="Qutob D."/>
            <person name="Rehmany A."/>
            <person name="Rougon-Cardoso A."/>
            <person name="Ryden P."/>
            <person name="Torto-Alalibo T."/>
            <person name="Studholme D."/>
            <person name="Wang Y."/>
            <person name="Win J."/>
            <person name="Wood J."/>
            <person name="Clifton S.W."/>
            <person name="Rogers J."/>
            <person name="Van den Ackerveken G."/>
            <person name="Jones J.D."/>
            <person name="McDowell J.M."/>
            <person name="Beynon J."/>
            <person name="Tyler B.M."/>
        </authorList>
    </citation>
    <scope>NUCLEOTIDE SEQUENCE [LARGE SCALE GENOMIC DNA]</scope>
    <source>
        <strain evidence="2">Emoy2</strain>
    </source>
</reference>
<organism evidence="1 2">
    <name type="scientific">Hyaloperonospora arabidopsidis (strain Emoy2)</name>
    <name type="common">Downy mildew agent</name>
    <name type="synonym">Peronospora arabidopsidis</name>
    <dbReference type="NCBI Taxonomy" id="559515"/>
    <lineage>
        <taxon>Eukaryota</taxon>
        <taxon>Sar</taxon>
        <taxon>Stramenopiles</taxon>
        <taxon>Oomycota</taxon>
        <taxon>Peronosporomycetes</taxon>
        <taxon>Peronosporales</taxon>
        <taxon>Peronosporaceae</taxon>
        <taxon>Hyaloperonospora</taxon>
    </lineage>
</organism>
<sequence length="71" mass="7908">MNVMTERHFRVKVCTKELQRRSGSPPFANIHAKEAIEAVHRTAHEGARRIRLNTGSVTRGGKGNVAAESKR</sequence>
<proteinExistence type="predicted"/>
<keyword evidence="2" id="KW-1185">Reference proteome</keyword>
<name>M4BPR7_HYAAE</name>
<dbReference type="EMBL" id="JH598525">
    <property type="status" value="NOT_ANNOTATED_CDS"/>
    <property type="molecule type" value="Genomic_DNA"/>
</dbReference>
<dbReference type="EnsemblProtists" id="HpaT808406">
    <property type="protein sequence ID" value="HpaP808406"/>
    <property type="gene ID" value="HpaG808406"/>
</dbReference>
<dbReference type="Proteomes" id="UP000011713">
    <property type="component" value="Unassembled WGS sequence"/>
</dbReference>
<dbReference type="HOGENOM" id="CLU_2745487_0_0_1"/>
<dbReference type="InParanoid" id="M4BPR7"/>
<dbReference type="AlphaFoldDB" id="M4BPR7"/>
<reference evidence="1" key="2">
    <citation type="submission" date="2015-06" db="UniProtKB">
        <authorList>
            <consortium name="EnsemblProtists"/>
        </authorList>
    </citation>
    <scope>IDENTIFICATION</scope>
    <source>
        <strain evidence="1">Emoy2</strain>
    </source>
</reference>
<dbReference type="VEuPathDB" id="FungiDB:HpaG808406"/>
<evidence type="ECO:0000313" key="2">
    <source>
        <dbReference type="Proteomes" id="UP000011713"/>
    </source>
</evidence>
<evidence type="ECO:0000313" key="1">
    <source>
        <dbReference type="EnsemblProtists" id="HpaP808406"/>
    </source>
</evidence>
<accession>M4BPR7</accession>
<protein>
    <submittedName>
        <fullName evidence="1">Uncharacterized protein</fullName>
    </submittedName>
</protein>